<comment type="function">
    <text evidence="7">CRISPR (clustered regularly interspaced short palindromic repeat), is an adaptive immune system that provides protection against mobile genetic elements (viruses, transposable elements and conjugative plasmids). CRISPR clusters contain sequences complementary to antecedent mobile elements and target invading nucleic acids. CRISPR clusters are transcribed and processed into CRISPR RNA (crRNA). Functions as a ssRNA-specific endoribonuclease. Involved in the integration of spacer DNA into the CRISPR cassette.</text>
</comment>
<keyword evidence="5 7" id="KW-0460">Magnesium</keyword>
<dbReference type="GO" id="GO:0043571">
    <property type="term" value="P:maintenance of CRISPR repeat elements"/>
    <property type="evidence" value="ECO:0007669"/>
    <property type="project" value="UniProtKB-UniRule"/>
</dbReference>
<proteinExistence type="inferred from homology"/>
<evidence type="ECO:0000256" key="3">
    <source>
        <dbReference type="ARBA" id="ARBA00022759"/>
    </source>
</evidence>
<evidence type="ECO:0000259" key="9">
    <source>
        <dbReference type="Pfam" id="PF20803"/>
    </source>
</evidence>
<comment type="similarity">
    <text evidence="7">Belongs to the CRISPR-associated endoribonuclease Cas2 protein family.</text>
</comment>
<evidence type="ECO:0000256" key="2">
    <source>
        <dbReference type="ARBA" id="ARBA00022723"/>
    </source>
</evidence>
<dbReference type="GO" id="GO:0051607">
    <property type="term" value="P:defense response to virus"/>
    <property type="evidence" value="ECO:0007669"/>
    <property type="project" value="UniProtKB-UniRule"/>
</dbReference>
<evidence type="ECO:0000256" key="1">
    <source>
        <dbReference type="ARBA" id="ARBA00022722"/>
    </source>
</evidence>
<sequence>MEELEKKGRERRRRARIQDTVLGIIGVAGIIATVMVAPNIFQALPHLMGREKFRLKFQAKTAVGRLLVKGYIRKNARGMLQITDSGQRHLALEQARNSKPAKRRRRWDKRYRLVMFDIPQERRNTRDRLRFLMREFGFLRLQDSVWVSPYDCEELVALIKAELRVGNDVLYAVVEQIGNEKRIKSHFGLS</sequence>
<keyword evidence="2 7" id="KW-0479">Metal-binding</keyword>
<keyword evidence="8" id="KW-1133">Transmembrane helix</keyword>
<keyword evidence="1 7" id="KW-0540">Nuclease</keyword>
<keyword evidence="8" id="KW-0812">Transmembrane</keyword>
<accession>A0A1F6E4P6</accession>
<comment type="caution">
    <text evidence="10">The sequence shown here is derived from an EMBL/GenBank/DDBJ whole genome shotgun (WGS) entry which is preliminary data.</text>
</comment>
<dbReference type="GO" id="GO:0016787">
    <property type="term" value="F:hydrolase activity"/>
    <property type="evidence" value="ECO:0007669"/>
    <property type="project" value="UniProtKB-KW"/>
</dbReference>
<keyword evidence="3 7" id="KW-0255">Endonuclease</keyword>
<keyword evidence="8" id="KW-0472">Membrane</keyword>
<dbReference type="Gene3D" id="3.30.70.2650">
    <property type="match status" value="1"/>
</dbReference>
<dbReference type="GO" id="GO:0004521">
    <property type="term" value="F:RNA endonuclease activity"/>
    <property type="evidence" value="ECO:0007669"/>
    <property type="project" value="InterPro"/>
</dbReference>
<evidence type="ECO:0000313" key="11">
    <source>
        <dbReference type="Proteomes" id="UP000176914"/>
    </source>
</evidence>
<dbReference type="Pfam" id="PF20803">
    <property type="entry name" value="PaaX_M"/>
    <property type="match status" value="1"/>
</dbReference>
<keyword evidence="4 7" id="KW-0378">Hydrolase</keyword>
<dbReference type="EMBL" id="MFLL01000030">
    <property type="protein sequence ID" value="OGG68659.1"/>
    <property type="molecule type" value="Genomic_DNA"/>
</dbReference>
<feature type="transmembrane region" description="Helical" evidence="8">
    <location>
        <begin position="21"/>
        <end position="41"/>
    </location>
</feature>
<dbReference type="SUPFAM" id="SSF143430">
    <property type="entry name" value="TTP0101/SSO1404-like"/>
    <property type="match status" value="1"/>
</dbReference>
<name>A0A1F6E4P6_9BACT</name>
<dbReference type="AlphaFoldDB" id="A0A1F6E4P6"/>
<feature type="binding site" evidence="7">
    <location>
        <position position="117"/>
    </location>
    <ligand>
        <name>Mg(2+)</name>
        <dbReference type="ChEBI" id="CHEBI:18420"/>
        <note>catalytic</note>
    </ligand>
</feature>
<dbReference type="EC" id="3.1.-.-" evidence="7"/>
<dbReference type="InterPro" id="IPR048846">
    <property type="entry name" value="PaaX-like_central"/>
</dbReference>
<keyword evidence="6 7" id="KW-0051">Antiviral defense</keyword>
<protein>
    <recommendedName>
        <fullName evidence="7">CRISPR-associated endoribonuclease Cas2</fullName>
        <ecNumber evidence="7">3.1.-.-</ecNumber>
    </recommendedName>
</protein>
<dbReference type="GO" id="GO:0046872">
    <property type="term" value="F:metal ion binding"/>
    <property type="evidence" value="ECO:0007669"/>
    <property type="project" value="UniProtKB-UniRule"/>
</dbReference>
<evidence type="ECO:0000256" key="8">
    <source>
        <dbReference type="SAM" id="Phobius"/>
    </source>
</evidence>
<organism evidence="10 11">
    <name type="scientific">Candidatus Kaiserbacteria bacterium RIFCSPHIGHO2_02_FULL_55_25</name>
    <dbReference type="NCBI Taxonomy" id="1798498"/>
    <lineage>
        <taxon>Bacteria</taxon>
        <taxon>Candidatus Kaiseribacteriota</taxon>
    </lineage>
</organism>
<evidence type="ECO:0000256" key="7">
    <source>
        <dbReference type="HAMAP-Rule" id="MF_01471"/>
    </source>
</evidence>
<comment type="cofactor">
    <cofactor evidence="7">
        <name>Mg(2+)</name>
        <dbReference type="ChEBI" id="CHEBI:18420"/>
    </cofactor>
</comment>
<dbReference type="InterPro" id="IPR021127">
    <property type="entry name" value="CRISPR_associated_Cas2"/>
</dbReference>
<dbReference type="Proteomes" id="UP000176914">
    <property type="component" value="Unassembled WGS sequence"/>
</dbReference>
<evidence type="ECO:0000256" key="4">
    <source>
        <dbReference type="ARBA" id="ARBA00022801"/>
    </source>
</evidence>
<evidence type="ECO:0000313" key="10">
    <source>
        <dbReference type="EMBL" id="OGG68659.1"/>
    </source>
</evidence>
<reference evidence="10 11" key="1">
    <citation type="journal article" date="2016" name="Nat. Commun.">
        <title>Thousands of microbial genomes shed light on interconnected biogeochemical processes in an aquifer system.</title>
        <authorList>
            <person name="Anantharaman K."/>
            <person name="Brown C.T."/>
            <person name="Hug L.A."/>
            <person name="Sharon I."/>
            <person name="Castelle C.J."/>
            <person name="Probst A.J."/>
            <person name="Thomas B.C."/>
            <person name="Singh A."/>
            <person name="Wilkins M.J."/>
            <person name="Karaoz U."/>
            <person name="Brodie E.L."/>
            <person name="Williams K.H."/>
            <person name="Hubbard S.S."/>
            <person name="Banfield J.F."/>
        </authorList>
    </citation>
    <scope>NUCLEOTIDE SEQUENCE [LARGE SCALE GENOMIC DNA]</scope>
</reference>
<dbReference type="NCBIfam" id="TIGR01573">
    <property type="entry name" value="cas2"/>
    <property type="match status" value="1"/>
</dbReference>
<comment type="subunit">
    <text evidence="7">Homodimer, forms a heterotetramer with a Cas1 homodimer.</text>
</comment>
<evidence type="ECO:0000256" key="6">
    <source>
        <dbReference type="ARBA" id="ARBA00023118"/>
    </source>
</evidence>
<feature type="domain" description="Transcriptional repressor PaaX-like central Cas2-like" evidence="9">
    <location>
        <begin position="105"/>
        <end position="179"/>
    </location>
</feature>
<evidence type="ECO:0000256" key="5">
    <source>
        <dbReference type="ARBA" id="ARBA00022842"/>
    </source>
</evidence>
<dbReference type="HAMAP" id="MF_01471">
    <property type="entry name" value="Cas2"/>
    <property type="match status" value="1"/>
</dbReference>
<gene>
    <name evidence="7" type="primary">cas2</name>
    <name evidence="10" type="ORF">A3C20_00530</name>
</gene>